<protein>
    <submittedName>
        <fullName evidence="6">Inner membrane protein alx</fullName>
    </submittedName>
</protein>
<evidence type="ECO:0000256" key="2">
    <source>
        <dbReference type="ARBA" id="ARBA00022692"/>
    </source>
</evidence>
<evidence type="ECO:0000313" key="6">
    <source>
        <dbReference type="EMBL" id="VFU12841.1"/>
    </source>
</evidence>
<evidence type="ECO:0000256" key="4">
    <source>
        <dbReference type="ARBA" id="ARBA00023136"/>
    </source>
</evidence>
<name>A0A485LY86_9ZZZZ</name>
<dbReference type="PANTHER" id="PTHR30238:SF4">
    <property type="entry name" value="SLL1022 PROTEIN"/>
    <property type="match status" value="1"/>
</dbReference>
<evidence type="ECO:0000256" key="1">
    <source>
        <dbReference type="ARBA" id="ARBA00004141"/>
    </source>
</evidence>
<dbReference type="PANTHER" id="PTHR30238">
    <property type="entry name" value="MEMBRANE BOUND PREDICTED REDOX MODULATOR"/>
    <property type="match status" value="1"/>
</dbReference>
<sequence length="290" mass="32956">MDLQIVQTMVAEAQSFTTTDFIAIGTLAILEGILSVDNSLVLAILVRTLPKNQQRKALTYGIAGAFLFRLIALIFAAYLIKFLFFKIVGGLYLVYLAMKHMFFFFREDAHQTRPGVAKSFWGTVLVVELTDIAFSIDSITTAVAMSNKLVVVWLGGIMGIIFLRFAASFFIRLLEKLPRLEDLAYQLIFFIGTKLLLEGFHIEIAHEIFWLMMGIIVVLGSALVWRDYYQRRTQSRFENRILRQLKEGETTVAEVLGMEYVPREVIAYLSEQGLIEIRSDPPADRGEPPR</sequence>
<feature type="transmembrane region" description="Helical" evidence="5">
    <location>
        <begin position="119"/>
        <end position="144"/>
    </location>
</feature>
<dbReference type="InterPro" id="IPR005496">
    <property type="entry name" value="Integral_membrane_TerC"/>
</dbReference>
<proteinExistence type="predicted"/>
<feature type="transmembrane region" description="Helical" evidence="5">
    <location>
        <begin position="82"/>
        <end position="98"/>
    </location>
</feature>
<evidence type="ECO:0000256" key="5">
    <source>
        <dbReference type="SAM" id="Phobius"/>
    </source>
</evidence>
<dbReference type="GO" id="GO:0016020">
    <property type="term" value="C:membrane"/>
    <property type="evidence" value="ECO:0007669"/>
    <property type="project" value="UniProtKB-SubCell"/>
</dbReference>
<reference evidence="6" key="1">
    <citation type="submission" date="2019-03" db="EMBL/GenBank/DDBJ databases">
        <authorList>
            <person name="Hao L."/>
        </authorList>
    </citation>
    <scope>NUCLEOTIDE SEQUENCE</scope>
</reference>
<comment type="subcellular location">
    <subcellularLocation>
        <location evidence="1">Membrane</location>
        <topology evidence="1">Multi-pass membrane protein</topology>
    </subcellularLocation>
</comment>
<keyword evidence="4 5" id="KW-0472">Membrane</keyword>
<accession>A0A485LY86</accession>
<dbReference type="Pfam" id="PF03741">
    <property type="entry name" value="TerC"/>
    <property type="match status" value="1"/>
</dbReference>
<feature type="transmembrane region" description="Helical" evidence="5">
    <location>
        <begin position="21"/>
        <end position="45"/>
    </location>
</feature>
<gene>
    <name evidence="6" type="primary">alx</name>
    <name evidence="6" type="ORF">SCFA_150032</name>
</gene>
<dbReference type="EMBL" id="CAADRM010000057">
    <property type="protein sequence ID" value="VFU12841.1"/>
    <property type="molecule type" value="Genomic_DNA"/>
</dbReference>
<feature type="transmembrane region" description="Helical" evidence="5">
    <location>
        <begin position="208"/>
        <end position="225"/>
    </location>
</feature>
<keyword evidence="3 5" id="KW-1133">Transmembrane helix</keyword>
<feature type="transmembrane region" description="Helical" evidence="5">
    <location>
        <begin position="150"/>
        <end position="171"/>
    </location>
</feature>
<dbReference type="InterPro" id="IPR022493">
    <property type="entry name" value="CHP03716_TM_YkoY"/>
</dbReference>
<dbReference type="AlphaFoldDB" id="A0A485LY86"/>
<dbReference type="NCBIfam" id="TIGR03716">
    <property type="entry name" value="R_switched_YkoY"/>
    <property type="match status" value="1"/>
</dbReference>
<evidence type="ECO:0000256" key="3">
    <source>
        <dbReference type="ARBA" id="ARBA00022989"/>
    </source>
</evidence>
<organism evidence="6">
    <name type="scientific">anaerobic digester metagenome</name>
    <dbReference type="NCBI Taxonomy" id="1263854"/>
    <lineage>
        <taxon>unclassified sequences</taxon>
        <taxon>metagenomes</taxon>
        <taxon>ecological metagenomes</taxon>
    </lineage>
</organism>
<feature type="transmembrane region" description="Helical" evidence="5">
    <location>
        <begin position="57"/>
        <end position="76"/>
    </location>
</feature>
<keyword evidence="2 5" id="KW-0812">Transmembrane</keyword>